<organism evidence="1 2">
    <name type="scientific">Hypsizygus marmoreus</name>
    <name type="common">White beech mushroom</name>
    <name type="synonym">Agaricus marmoreus</name>
    <dbReference type="NCBI Taxonomy" id="39966"/>
    <lineage>
        <taxon>Eukaryota</taxon>
        <taxon>Fungi</taxon>
        <taxon>Dikarya</taxon>
        <taxon>Basidiomycota</taxon>
        <taxon>Agaricomycotina</taxon>
        <taxon>Agaricomycetes</taxon>
        <taxon>Agaricomycetidae</taxon>
        <taxon>Agaricales</taxon>
        <taxon>Tricholomatineae</taxon>
        <taxon>Lyophyllaceae</taxon>
        <taxon>Hypsizygus</taxon>
    </lineage>
</organism>
<proteinExistence type="predicted"/>
<sequence length="509" mass="58141">MALLVSALSQELLDTIIDELHDDPDALKSCSLVSWQFLPQSQKNLFENIQLEFPWQLLGNHDHRHPAHRLREILTPRLKRYIHHFRITSYIENIRVPELRCYTQNTDTALILLLEELQQLQSFTLSVNSDNSDACRKLSFGLVSALITMFRLTQVVEVNMHFLEEFPVRRLALHCLSIKKLNLNESRRFSNLDSDKCDVFHEEASIHSAAAVLGCKTSSTSGHLDVIEVDSYSWTYFKALLEATKLPHAQLTMSSVHEVVLIGCNPSALDFALEVADDVERLTWDYDHCIGPLGPFRPVTAFFTLPPSLRSLRLAFSHLNRENPLHLDWFGQALWRNAQNNHLEDIVLLLKIEDFPDDHDATKAWNKASHQLSMIDSILGGYEYPHLRRVAIFLEYLSFYDEDMDDSIPISAINVVMEQLKERLPLLHRNGVLSVQWLLTEKEQKGLGVALMALQRGIGSGVHVGMDGEFKIGHKYTEKNVCRKSENGTVSIQLDGWPQDLYDAILEDV</sequence>
<keyword evidence="2" id="KW-1185">Reference proteome</keyword>
<evidence type="ECO:0000313" key="2">
    <source>
        <dbReference type="Proteomes" id="UP000076154"/>
    </source>
</evidence>
<gene>
    <name evidence="1" type="ORF">Hypma_005163</name>
</gene>
<accession>A0A369JXK1</accession>
<dbReference type="OrthoDB" id="2977329at2759"/>
<dbReference type="Proteomes" id="UP000076154">
    <property type="component" value="Unassembled WGS sequence"/>
</dbReference>
<comment type="caution">
    <text evidence="1">The sequence shown here is derived from an EMBL/GenBank/DDBJ whole genome shotgun (WGS) entry which is preliminary data.</text>
</comment>
<evidence type="ECO:0000313" key="1">
    <source>
        <dbReference type="EMBL" id="RDB27061.1"/>
    </source>
</evidence>
<protein>
    <recommendedName>
        <fullName evidence="3">F-box domain-containing protein</fullName>
    </recommendedName>
</protein>
<dbReference type="InParanoid" id="A0A369JXK1"/>
<dbReference type="EMBL" id="LUEZ02000021">
    <property type="protein sequence ID" value="RDB27061.1"/>
    <property type="molecule type" value="Genomic_DNA"/>
</dbReference>
<name>A0A369JXK1_HYPMA</name>
<evidence type="ECO:0008006" key="3">
    <source>
        <dbReference type="Google" id="ProtNLM"/>
    </source>
</evidence>
<reference evidence="1" key="1">
    <citation type="submission" date="2018-04" db="EMBL/GenBank/DDBJ databases">
        <title>Whole genome sequencing of Hypsizygus marmoreus.</title>
        <authorList>
            <person name="Choi I.-G."/>
            <person name="Min B."/>
            <person name="Kim J.-G."/>
            <person name="Kim S."/>
            <person name="Oh Y.-L."/>
            <person name="Kong W.-S."/>
            <person name="Park H."/>
            <person name="Jeong J."/>
            <person name="Song E.-S."/>
        </authorList>
    </citation>
    <scope>NUCLEOTIDE SEQUENCE [LARGE SCALE GENOMIC DNA]</scope>
    <source>
        <strain evidence="1">51987-8</strain>
    </source>
</reference>
<dbReference type="AlphaFoldDB" id="A0A369JXK1"/>